<comment type="caution">
    <text evidence="1">The sequence shown here is derived from an EMBL/GenBank/DDBJ whole genome shotgun (WGS) entry which is preliminary data.</text>
</comment>
<dbReference type="AlphaFoldDB" id="A0A4Y2RLU5"/>
<reference evidence="1 2" key="1">
    <citation type="journal article" date="2019" name="Sci. Rep.">
        <title>Orb-weaving spider Araneus ventricosus genome elucidates the spidroin gene catalogue.</title>
        <authorList>
            <person name="Kono N."/>
            <person name="Nakamura H."/>
            <person name="Ohtoshi R."/>
            <person name="Moran D.A.P."/>
            <person name="Shinohara A."/>
            <person name="Yoshida Y."/>
            <person name="Fujiwara M."/>
            <person name="Mori M."/>
            <person name="Tomita M."/>
            <person name="Arakawa K."/>
        </authorList>
    </citation>
    <scope>NUCLEOTIDE SEQUENCE [LARGE SCALE GENOMIC DNA]</scope>
</reference>
<dbReference type="EMBL" id="BGPR01017636">
    <property type="protein sequence ID" value="GBN76764.1"/>
    <property type="molecule type" value="Genomic_DNA"/>
</dbReference>
<sequence>MDDPAAIIKRTPISETTYDEARDQLMNHYGRKTQIVINKSTDKHMKGLTAELKRELAPLVQFITLRRLEINYACESYKKYISDESKNSMQQSFRL</sequence>
<organism evidence="1 2">
    <name type="scientific">Araneus ventricosus</name>
    <name type="common">Orbweaver spider</name>
    <name type="synonym">Epeira ventricosa</name>
    <dbReference type="NCBI Taxonomy" id="182803"/>
    <lineage>
        <taxon>Eukaryota</taxon>
        <taxon>Metazoa</taxon>
        <taxon>Ecdysozoa</taxon>
        <taxon>Arthropoda</taxon>
        <taxon>Chelicerata</taxon>
        <taxon>Arachnida</taxon>
        <taxon>Araneae</taxon>
        <taxon>Araneomorphae</taxon>
        <taxon>Entelegynae</taxon>
        <taxon>Araneoidea</taxon>
        <taxon>Araneidae</taxon>
        <taxon>Araneus</taxon>
    </lineage>
</organism>
<proteinExistence type="predicted"/>
<evidence type="ECO:0000313" key="1">
    <source>
        <dbReference type="EMBL" id="GBN76764.1"/>
    </source>
</evidence>
<evidence type="ECO:0000313" key="2">
    <source>
        <dbReference type="Proteomes" id="UP000499080"/>
    </source>
</evidence>
<accession>A0A4Y2RLU5</accession>
<dbReference type="Proteomes" id="UP000499080">
    <property type="component" value="Unassembled WGS sequence"/>
</dbReference>
<protein>
    <submittedName>
        <fullName evidence="1">Uncharacterized protein</fullName>
    </submittedName>
</protein>
<name>A0A4Y2RLU5_ARAVE</name>
<gene>
    <name evidence="1" type="ORF">AVEN_124514_1</name>
</gene>
<keyword evidence="2" id="KW-1185">Reference proteome</keyword>